<dbReference type="Pfam" id="PF19979">
    <property type="entry name" value="DUF6415"/>
    <property type="match status" value="1"/>
</dbReference>
<evidence type="ECO:0000313" key="2">
    <source>
        <dbReference type="Proteomes" id="UP000442707"/>
    </source>
</evidence>
<protein>
    <submittedName>
        <fullName evidence="1">Uncharacterized protein</fullName>
    </submittedName>
</protein>
<dbReference type="EMBL" id="VZRB01000059">
    <property type="protein sequence ID" value="KAB1139542.1"/>
    <property type="molecule type" value="Genomic_DNA"/>
</dbReference>
<name>A0A6H9UP58_9ACTN</name>
<organism evidence="1 2">
    <name type="scientific">Streptomyces luteolifulvus</name>
    <dbReference type="NCBI Taxonomy" id="2615112"/>
    <lineage>
        <taxon>Bacteria</taxon>
        <taxon>Bacillati</taxon>
        <taxon>Actinomycetota</taxon>
        <taxon>Actinomycetes</taxon>
        <taxon>Kitasatosporales</taxon>
        <taxon>Streptomycetaceae</taxon>
        <taxon>Streptomyces</taxon>
    </lineage>
</organism>
<accession>A0A6H9UP58</accession>
<dbReference type="Proteomes" id="UP000442707">
    <property type="component" value="Unassembled WGS sequence"/>
</dbReference>
<proteinExistence type="predicted"/>
<dbReference type="InterPro" id="IPR046300">
    <property type="entry name" value="DUF6415"/>
</dbReference>
<evidence type="ECO:0000313" key="1">
    <source>
        <dbReference type="EMBL" id="KAB1139542.1"/>
    </source>
</evidence>
<keyword evidence="2" id="KW-1185">Reference proteome</keyword>
<dbReference type="AlphaFoldDB" id="A0A6H9UP58"/>
<comment type="caution">
    <text evidence="1">The sequence shown here is derived from an EMBL/GenBank/DDBJ whole genome shotgun (WGS) entry which is preliminary data.</text>
</comment>
<sequence length="109" mass="11825">MDIATMRATAHRLLVYNAEQPTAEDAETLLALMRGQIELLIPEVQACTERLPTDDIPRYCALACIGEARGKLSITPKPGVDRAVAYGRRLARVLNALCDHHENLGGASA</sequence>
<reference evidence="1 2" key="1">
    <citation type="submission" date="2019-09" db="EMBL/GenBank/DDBJ databases">
        <title>Screening of Novel Bioactive Compounds from Soil-Associated.</title>
        <authorList>
            <person name="Zhao S."/>
        </authorList>
    </citation>
    <scope>NUCLEOTIDE SEQUENCE [LARGE SCALE GENOMIC DNA]</scope>
    <source>
        <strain evidence="1 2">HIT-DPA4</strain>
    </source>
</reference>
<gene>
    <name evidence="1" type="ORF">F7R91_39530</name>
</gene>